<dbReference type="InterPro" id="IPR004089">
    <property type="entry name" value="MCPsignal_dom"/>
</dbReference>
<dbReference type="PRINTS" id="PR00260">
    <property type="entry name" value="CHEMTRNSDUCR"/>
</dbReference>
<dbReference type="PROSITE" id="PS50885">
    <property type="entry name" value="HAMP"/>
    <property type="match status" value="1"/>
</dbReference>
<feature type="domain" description="Methyl-accepting transducer" evidence="9">
    <location>
        <begin position="421"/>
        <end position="657"/>
    </location>
</feature>
<dbReference type="InterPro" id="IPR003660">
    <property type="entry name" value="HAMP_dom"/>
</dbReference>
<dbReference type="GO" id="GO:0007165">
    <property type="term" value="P:signal transduction"/>
    <property type="evidence" value="ECO:0007669"/>
    <property type="project" value="UniProtKB-KW"/>
</dbReference>
<dbReference type="GO" id="GO:0004888">
    <property type="term" value="F:transmembrane signaling receptor activity"/>
    <property type="evidence" value="ECO:0007669"/>
    <property type="project" value="InterPro"/>
</dbReference>
<dbReference type="STRING" id="522306.CAP2UW1_1103"/>
<dbReference type="OrthoDB" id="9782798at2"/>
<sequence length="694" mass="73815">MQKTPQNGARACYNDVLHVTMEALTMTNAYQGMSTRSQLLVMLSLPLLALVAYATITVWGAMRELRSVHLSTAAVEAAIASSQLIHEQQKERGLSSGFLASRGEQFRPELASQRELTNRRLDDLRSVARRLSETPLLAETLLKPLELAIDKASALSDFRPQVDAQSVKPAESFARYTAAISTGVDVISAVAKATNNAEIARAATAYLMFVQAKEFAGRERATLNAAFAARTFDPESFRRFVGIVSAHDLYMHGFRTFATAEARNIVDETVKGSAVDEVSQMRRKALESTAGEEVDVAPAQWFKASTARIELMKTVESALDEQILGVLAQQEKVALRTLSVAALGSTVAAVVALVLSSVMIRRLTRRLGGEPAAAAALARAIAGGDLTQPIQVAPGDTRSVMAAMRAMQESLREMIAAVHATSTTVFSQATRLASASRQVSTASSASSESAQTIATAVEQLSTSIQSIAGSSDAVNATSKQTGEAAMAGRQIVSRTADEMKSIAEVVDASSRSVNELGQQSQEIATIANVIREIADQTNLLALNAAIEAARAGEQGRGFAVVADEVRKLAERTRRSTLEISSTIEKIRCCMSEAERGMAAGTARVRDALAEAERAEESIGDIHSSAAAVISSVDDITAHLREQSSTSKEISQNVGAIATSSAQVSDTVDSMAGIARHLESLAGTLQQSVKRFQIA</sequence>
<dbReference type="InterPro" id="IPR010910">
    <property type="entry name" value="Nitrate/nitrite_sensing_bac"/>
</dbReference>
<evidence type="ECO:0000256" key="4">
    <source>
        <dbReference type="ARBA" id="ARBA00023136"/>
    </source>
</evidence>
<reference evidence="12" key="1">
    <citation type="submission" date="2009-08" db="EMBL/GenBank/DDBJ databases">
        <authorList>
            <consortium name="US DOE Joint Genome Institute"/>
            <person name="Lucas S."/>
            <person name="Copeland A."/>
            <person name="Lapidus A."/>
            <person name="Glavina del Rio T."/>
            <person name="Dalin E."/>
            <person name="Tice H."/>
            <person name="Bruce D."/>
            <person name="Barry K."/>
            <person name="Pitluck S."/>
            <person name="Lowry S."/>
            <person name="Larimer F."/>
            <person name="Land M."/>
            <person name="Hauser L."/>
            <person name="Kyrpides N."/>
            <person name="Ivanova N."/>
            <person name="McMahon K.D."/>
            <person name="Hugenholtz P."/>
        </authorList>
    </citation>
    <scope>NUCLEOTIDE SEQUENCE</scope>
    <source>
        <strain evidence="12">UW-1</strain>
    </source>
</reference>
<dbReference type="FunFam" id="1.10.287.950:FF:000001">
    <property type="entry name" value="Methyl-accepting chemotaxis sensory transducer"/>
    <property type="match status" value="1"/>
</dbReference>
<dbReference type="Pfam" id="PF00015">
    <property type="entry name" value="MCPsignal"/>
    <property type="match status" value="1"/>
</dbReference>
<accession>C7RQT9</accession>
<dbReference type="PANTHER" id="PTHR32089">
    <property type="entry name" value="METHYL-ACCEPTING CHEMOTAXIS PROTEIN MCPB"/>
    <property type="match status" value="1"/>
</dbReference>
<feature type="transmembrane region" description="Helical" evidence="8">
    <location>
        <begin position="39"/>
        <end position="62"/>
    </location>
</feature>
<evidence type="ECO:0000256" key="3">
    <source>
        <dbReference type="ARBA" id="ARBA00022989"/>
    </source>
</evidence>
<dbReference type="HOGENOM" id="CLU_000445_107_27_4"/>
<dbReference type="GO" id="GO:0016020">
    <property type="term" value="C:membrane"/>
    <property type="evidence" value="ECO:0007669"/>
    <property type="project" value="UniProtKB-SubCell"/>
</dbReference>
<dbReference type="EMBL" id="CP001715">
    <property type="protein sequence ID" value="ACV34437.1"/>
    <property type="molecule type" value="Genomic_DNA"/>
</dbReference>
<evidence type="ECO:0000256" key="1">
    <source>
        <dbReference type="ARBA" id="ARBA00004141"/>
    </source>
</evidence>
<feature type="domain" description="HAMP" evidence="10">
    <location>
        <begin position="375"/>
        <end position="416"/>
    </location>
</feature>
<evidence type="ECO:0000259" key="9">
    <source>
        <dbReference type="PROSITE" id="PS50111"/>
    </source>
</evidence>
<evidence type="ECO:0000256" key="7">
    <source>
        <dbReference type="PROSITE-ProRule" id="PRU00284"/>
    </source>
</evidence>
<protein>
    <submittedName>
        <fullName evidence="12">Methyl-accepting chemotaxis sensory transducer</fullName>
    </submittedName>
</protein>
<comment type="similarity">
    <text evidence="6">Belongs to the methyl-accepting chemotaxis (MCP) protein family.</text>
</comment>
<dbReference type="eggNOG" id="COG0840">
    <property type="taxonomic scope" value="Bacteria"/>
</dbReference>
<dbReference type="Pfam" id="PF08376">
    <property type="entry name" value="NIT"/>
    <property type="match status" value="1"/>
</dbReference>
<dbReference type="PANTHER" id="PTHR32089:SF119">
    <property type="entry name" value="METHYL-ACCEPTING CHEMOTAXIS PROTEIN CTPL"/>
    <property type="match status" value="1"/>
</dbReference>
<evidence type="ECO:0000256" key="6">
    <source>
        <dbReference type="ARBA" id="ARBA00029447"/>
    </source>
</evidence>
<keyword evidence="5 7" id="KW-0807">Transducer</keyword>
<evidence type="ECO:0000313" key="12">
    <source>
        <dbReference type="EMBL" id="ACV34437.1"/>
    </source>
</evidence>
<keyword evidence="3 8" id="KW-1133">Transmembrane helix</keyword>
<keyword evidence="2 8" id="KW-0812">Transmembrane</keyword>
<comment type="subcellular location">
    <subcellularLocation>
        <location evidence="1">Membrane</location>
        <topology evidence="1">Multi-pass membrane protein</topology>
    </subcellularLocation>
</comment>
<dbReference type="PROSITE" id="PS50906">
    <property type="entry name" value="NIT"/>
    <property type="match status" value="1"/>
</dbReference>
<evidence type="ECO:0000256" key="5">
    <source>
        <dbReference type="ARBA" id="ARBA00023224"/>
    </source>
</evidence>
<name>C7RQT9_ACCRE</name>
<dbReference type="PROSITE" id="PS50111">
    <property type="entry name" value="CHEMOTAXIS_TRANSDUC_2"/>
    <property type="match status" value="1"/>
</dbReference>
<dbReference type="InterPro" id="IPR004090">
    <property type="entry name" value="Chemotax_Me-accpt_rcpt"/>
</dbReference>
<dbReference type="SMART" id="SM00283">
    <property type="entry name" value="MA"/>
    <property type="match status" value="1"/>
</dbReference>
<dbReference type="Gene3D" id="1.10.287.950">
    <property type="entry name" value="Methyl-accepting chemotaxis protein"/>
    <property type="match status" value="1"/>
</dbReference>
<proteinExistence type="inferred from homology"/>
<evidence type="ECO:0000256" key="2">
    <source>
        <dbReference type="ARBA" id="ARBA00022692"/>
    </source>
</evidence>
<feature type="domain" description="NIT" evidence="11">
    <location>
        <begin position="79"/>
        <end position="330"/>
    </location>
</feature>
<evidence type="ECO:0000256" key="8">
    <source>
        <dbReference type="SAM" id="Phobius"/>
    </source>
</evidence>
<dbReference type="GO" id="GO:0006935">
    <property type="term" value="P:chemotaxis"/>
    <property type="evidence" value="ECO:0007669"/>
    <property type="project" value="InterPro"/>
</dbReference>
<dbReference type="KEGG" id="app:CAP2UW1_1103"/>
<evidence type="ECO:0000259" key="11">
    <source>
        <dbReference type="PROSITE" id="PS50906"/>
    </source>
</evidence>
<dbReference type="CDD" id="cd11386">
    <property type="entry name" value="MCP_signal"/>
    <property type="match status" value="1"/>
</dbReference>
<gene>
    <name evidence="12" type="ordered locus">CAP2UW1_1103</name>
</gene>
<dbReference type="InterPro" id="IPR013587">
    <property type="entry name" value="Nitrate/nitrite_sensing"/>
</dbReference>
<dbReference type="AlphaFoldDB" id="C7RQT9"/>
<keyword evidence="4 8" id="KW-0472">Membrane</keyword>
<dbReference type="SUPFAM" id="SSF58104">
    <property type="entry name" value="Methyl-accepting chemotaxis protein (MCP) signaling domain"/>
    <property type="match status" value="1"/>
</dbReference>
<evidence type="ECO:0000259" key="10">
    <source>
        <dbReference type="PROSITE" id="PS50885"/>
    </source>
</evidence>
<reference evidence="12" key="2">
    <citation type="submission" date="2009-09" db="EMBL/GenBank/DDBJ databases">
        <title>Complete sequence of chromosome of Candidatus Accumulibacter phosphatis clade IIA str. UW-1.</title>
        <authorList>
            <consortium name="US DOE Joint Genome Institute"/>
            <person name="Martin H.G."/>
            <person name="Ivanova N."/>
            <person name="Kunin V."/>
            <person name="Warnecke F."/>
            <person name="Barry K."/>
            <person name="He S."/>
            <person name="Salamov A."/>
            <person name="Szeto E."/>
            <person name="Dalin E."/>
            <person name="Pangilinan J.L."/>
            <person name="Lapidus A."/>
            <person name="Lowry S."/>
            <person name="Kyrpides N.C."/>
            <person name="McMahon K.D."/>
            <person name="Hugenholtz P."/>
        </authorList>
    </citation>
    <scope>NUCLEOTIDE SEQUENCE [LARGE SCALE GENOMIC DNA]</scope>
    <source>
        <strain evidence="12">UW-1</strain>
    </source>
</reference>
<organism evidence="12">
    <name type="scientific">Accumulibacter regalis</name>
    <dbReference type="NCBI Taxonomy" id="522306"/>
    <lineage>
        <taxon>Bacteria</taxon>
        <taxon>Pseudomonadati</taxon>
        <taxon>Pseudomonadota</taxon>
        <taxon>Betaproteobacteria</taxon>
        <taxon>Candidatus Accumulibacter</taxon>
    </lineage>
</organism>